<evidence type="ECO:0000313" key="2">
    <source>
        <dbReference type="EMBL" id="EMA44073.1"/>
    </source>
</evidence>
<sequence length="103" mass="10726">MAADAGFIAESGGASTASVSTAESTRSARAVVLFRLIEGPVSPQAIGTDTPISTGRAHRALTELHKRDLVELLVPEEATDGPIFGVTARGEKAAFYIEQQGKT</sequence>
<protein>
    <submittedName>
        <fullName evidence="2">Transcriptional regulator, MarR family protein</fullName>
    </submittedName>
</protein>
<feature type="compositionally biased region" description="Low complexity" evidence="1">
    <location>
        <begin position="9"/>
        <end position="23"/>
    </location>
</feature>
<dbReference type="PATRIC" id="fig|1227455.4.peg.2280"/>
<accession>M0MFE8</accession>
<organism evidence="2 3">
    <name type="scientific">Halococcus saccharolyticus DSM 5350</name>
    <dbReference type="NCBI Taxonomy" id="1227455"/>
    <lineage>
        <taxon>Archaea</taxon>
        <taxon>Methanobacteriati</taxon>
        <taxon>Methanobacteriota</taxon>
        <taxon>Stenosarchaea group</taxon>
        <taxon>Halobacteria</taxon>
        <taxon>Halobacteriales</taxon>
        <taxon>Halococcaceae</taxon>
        <taxon>Halococcus</taxon>
    </lineage>
</organism>
<dbReference type="EMBL" id="AOMD01000025">
    <property type="protein sequence ID" value="EMA44073.1"/>
    <property type="molecule type" value="Genomic_DNA"/>
</dbReference>
<feature type="region of interest" description="Disordered" evidence="1">
    <location>
        <begin position="1"/>
        <end position="23"/>
    </location>
</feature>
<dbReference type="SUPFAM" id="SSF46785">
    <property type="entry name" value="Winged helix' DNA-binding domain"/>
    <property type="match status" value="1"/>
</dbReference>
<dbReference type="InterPro" id="IPR036390">
    <property type="entry name" value="WH_DNA-bd_sf"/>
</dbReference>
<gene>
    <name evidence="2" type="ORF">C449_11123</name>
</gene>
<dbReference type="Proteomes" id="UP000011669">
    <property type="component" value="Unassembled WGS sequence"/>
</dbReference>
<dbReference type="AlphaFoldDB" id="M0MFE8"/>
<keyword evidence="3" id="KW-1185">Reference proteome</keyword>
<proteinExistence type="predicted"/>
<dbReference type="InParanoid" id="M0MFE8"/>
<evidence type="ECO:0000313" key="3">
    <source>
        <dbReference type="Proteomes" id="UP000011669"/>
    </source>
</evidence>
<name>M0MFE8_9EURY</name>
<reference evidence="2 3" key="1">
    <citation type="journal article" date="2014" name="PLoS Genet.">
        <title>Phylogenetically driven sequencing of extremely halophilic archaea reveals strategies for static and dynamic osmo-response.</title>
        <authorList>
            <person name="Becker E.A."/>
            <person name="Seitzer P.M."/>
            <person name="Tritt A."/>
            <person name="Larsen D."/>
            <person name="Krusor M."/>
            <person name="Yao A.I."/>
            <person name="Wu D."/>
            <person name="Madern D."/>
            <person name="Eisen J.A."/>
            <person name="Darling A.E."/>
            <person name="Facciotti M.T."/>
        </authorList>
    </citation>
    <scope>NUCLEOTIDE SEQUENCE [LARGE SCALE GENOMIC DNA]</scope>
    <source>
        <strain evidence="2 3">DSM 5350</strain>
    </source>
</reference>
<comment type="caution">
    <text evidence="2">The sequence shown here is derived from an EMBL/GenBank/DDBJ whole genome shotgun (WGS) entry which is preliminary data.</text>
</comment>
<evidence type="ECO:0000256" key="1">
    <source>
        <dbReference type="SAM" id="MobiDB-lite"/>
    </source>
</evidence>